<evidence type="ECO:0000313" key="2">
    <source>
        <dbReference type="EMBL" id="GFN09206.1"/>
    </source>
</evidence>
<dbReference type="EMBL" id="BLWD01000001">
    <property type="protein sequence ID" value="GFN09206.1"/>
    <property type="molecule type" value="Genomic_DNA"/>
</dbReference>
<reference evidence="2 3" key="1">
    <citation type="submission" date="2020-05" db="EMBL/GenBank/DDBJ databases">
        <title>Whole genome shotgun sequence of Streptomyces microflavus NBRC 13062.</title>
        <authorList>
            <person name="Komaki H."/>
            <person name="Tamura T."/>
        </authorList>
    </citation>
    <scope>NUCLEOTIDE SEQUENCE [LARGE SCALE GENOMIC DNA]</scope>
    <source>
        <strain evidence="2 3">NBRC 13062</strain>
    </source>
</reference>
<protein>
    <recommendedName>
        <fullName evidence="4">Asp23 family, cell envelope-related function</fullName>
    </recommendedName>
</protein>
<sequence length="80" mass="8352">MHVRVEVAAALDRSLPDLADAVRARIAEVADRDIGIRLGAADVLVVDILDEDDVGDDGGTGGERGEGDEYDRYGTGGAAR</sequence>
<feature type="region of interest" description="Disordered" evidence="1">
    <location>
        <begin position="51"/>
        <end position="80"/>
    </location>
</feature>
<feature type="compositionally biased region" description="Basic and acidic residues" evidence="1">
    <location>
        <begin position="63"/>
        <end position="72"/>
    </location>
</feature>
<proteinExistence type="predicted"/>
<evidence type="ECO:0000256" key="1">
    <source>
        <dbReference type="SAM" id="MobiDB-lite"/>
    </source>
</evidence>
<organism evidence="2 3">
    <name type="scientific">Streptomyces microflavus</name>
    <name type="common">Streptomyces lipmanii</name>
    <dbReference type="NCBI Taxonomy" id="1919"/>
    <lineage>
        <taxon>Bacteria</taxon>
        <taxon>Bacillati</taxon>
        <taxon>Actinomycetota</taxon>
        <taxon>Actinomycetes</taxon>
        <taxon>Kitasatosporales</taxon>
        <taxon>Streptomycetaceae</taxon>
        <taxon>Streptomyces</taxon>
    </lineage>
</organism>
<evidence type="ECO:0008006" key="4">
    <source>
        <dbReference type="Google" id="ProtNLM"/>
    </source>
</evidence>
<name>A0A7J0D388_STRMI</name>
<evidence type="ECO:0000313" key="3">
    <source>
        <dbReference type="Proteomes" id="UP000498740"/>
    </source>
</evidence>
<accession>A0A7J0D388</accession>
<dbReference type="AlphaFoldDB" id="A0A7J0D388"/>
<dbReference type="Proteomes" id="UP000498740">
    <property type="component" value="Unassembled WGS sequence"/>
</dbReference>
<comment type="caution">
    <text evidence="2">The sequence shown here is derived from an EMBL/GenBank/DDBJ whole genome shotgun (WGS) entry which is preliminary data.</text>
</comment>
<gene>
    <name evidence="2" type="ORF">Smic_77620</name>
</gene>